<feature type="compositionally biased region" description="Basic and acidic residues" evidence="1">
    <location>
        <begin position="218"/>
        <end position="230"/>
    </location>
</feature>
<gene>
    <name evidence="4" type="ORF">PCOR1329_LOCUS81186</name>
</gene>
<feature type="chain" id="PRO_5046179712" evidence="3">
    <location>
        <begin position="24"/>
        <end position="230"/>
    </location>
</feature>
<keyword evidence="2" id="KW-1133">Transmembrane helix</keyword>
<keyword evidence="2" id="KW-0812">Transmembrane</keyword>
<dbReference type="EMBL" id="CAUYUJ010021570">
    <property type="protein sequence ID" value="CAK0905490.1"/>
    <property type="molecule type" value="Genomic_DNA"/>
</dbReference>
<sequence length="230" mass="24376">MPRRRPARRAPLALAAAAAAALAGGGGPASRWAPAENFVRPGLHQAQGRRPRSIRQHAKDPRSKLSLLDDVKGMADAPKRKYLVKSPEEAAEGRLWKGVGAVVISLIVLVGFALYFTNTMQASNEEEAAEASARQQPAQQTGYIYAGGDFIVPNQKVADALSTGATGTSMPDSMGAVVDYSQRAVPKGPRRVLVPDRGPTATIIGGGRPGGQSPDWLVKFEKDGYIPKDP</sequence>
<evidence type="ECO:0000256" key="2">
    <source>
        <dbReference type="SAM" id="Phobius"/>
    </source>
</evidence>
<name>A0ABN9Y4D3_9DINO</name>
<evidence type="ECO:0000256" key="1">
    <source>
        <dbReference type="SAM" id="MobiDB-lite"/>
    </source>
</evidence>
<feature type="signal peptide" evidence="3">
    <location>
        <begin position="1"/>
        <end position="23"/>
    </location>
</feature>
<evidence type="ECO:0000313" key="4">
    <source>
        <dbReference type="EMBL" id="CAK0905490.1"/>
    </source>
</evidence>
<feature type="region of interest" description="Disordered" evidence="1">
    <location>
        <begin position="191"/>
        <end position="230"/>
    </location>
</feature>
<accession>A0ABN9Y4D3</accession>
<evidence type="ECO:0000313" key="5">
    <source>
        <dbReference type="Proteomes" id="UP001189429"/>
    </source>
</evidence>
<dbReference type="InterPro" id="IPR006311">
    <property type="entry name" value="TAT_signal"/>
</dbReference>
<evidence type="ECO:0000256" key="3">
    <source>
        <dbReference type="SAM" id="SignalP"/>
    </source>
</evidence>
<comment type="caution">
    <text evidence="4">The sequence shown here is derived from an EMBL/GenBank/DDBJ whole genome shotgun (WGS) entry which is preliminary data.</text>
</comment>
<keyword evidence="3" id="KW-0732">Signal</keyword>
<organism evidence="4 5">
    <name type="scientific">Prorocentrum cordatum</name>
    <dbReference type="NCBI Taxonomy" id="2364126"/>
    <lineage>
        <taxon>Eukaryota</taxon>
        <taxon>Sar</taxon>
        <taxon>Alveolata</taxon>
        <taxon>Dinophyceae</taxon>
        <taxon>Prorocentrales</taxon>
        <taxon>Prorocentraceae</taxon>
        <taxon>Prorocentrum</taxon>
    </lineage>
</organism>
<keyword evidence="5" id="KW-1185">Reference proteome</keyword>
<feature type="transmembrane region" description="Helical" evidence="2">
    <location>
        <begin position="95"/>
        <end position="116"/>
    </location>
</feature>
<dbReference type="PROSITE" id="PS51318">
    <property type="entry name" value="TAT"/>
    <property type="match status" value="1"/>
</dbReference>
<proteinExistence type="predicted"/>
<feature type="region of interest" description="Disordered" evidence="1">
    <location>
        <begin position="42"/>
        <end position="61"/>
    </location>
</feature>
<feature type="compositionally biased region" description="Basic residues" evidence="1">
    <location>
        <begin position="47"/>
        <end position="56"/>
    </location>
</feature>
<keyword evidence="2" id="KW-0472">Membrane</keyword>
<reference evidence="4" key="1">
    <citation type="submission" date="2023-10" db="EMBL/GenBank/DDBJ databases">
        <authorList>
            <person name="Chen Y."/>
            <person name="Shah S."/>
            <person name="Dougan E. K."/>
            <person name="Thang M."/>
            <person name="Chan C."/>
        </authorList>
    </citation>
    <scope>NUCLEOTIDE SEQUENCE [LARGE SCALE GENOMIC DNA]</scope>
</reference>
<dbReference type="Proteomes" id="UP001189429">
    <property type="component" value="Unassembled WGS sequence"/>
</dbReference>
<protein>
    <submittedName>
        <fullName evidence="4">Uncharacterized protein</fullName>
    </submittedName>
</protein>